<evidence type="ECO:0000256" key="2">
    <source>
        <dbReference type="ARBA" id="ARBA00022448"/>
    </source>
</evidence>
<comment type="similarity">
    <text evidence="7">Belongs to the binding-protein-dependent transport system permease family.</text>
</comment>
<evidence type="ECO:0000256" key="6">
    <source>
        <dbReference type="ARBA" id="ARBA00023136"/>
    </source>
</evidence>
<comment type="subcellular location">
    <subcellularLocation>
        <location evidence="1 7">Cell membrane</location>
        <topology evidence="1 7">Multi-pass membrane protein</topology>
    </subcellularLocation>
</comment>
<reference evidence="9 10" key="1">
    <citation type="submission" date="2014-03" db="EMBL/GenBank/DDBJ databases">
        <title>The draft genome sequence of Marivita geojedonensis KCTC 23882.</title>
        <authorList>
            <person name="Lai Q."/>
            <person name="Shao Z."/>
        </authorList>
    </citation>
    <scope>NUCLEOTIDE SEQUENCE [LARGE SCALE GENOMIC DNA]</scope>
    <source>
        <strain evidence="9 10">DPG-138</strain>
    </source>
</reference>
<feature type="transmembrane region" description="Helical" evidence="7">
    <location>
        <begin position="126"/>
        <end position="149"/>
    </location>
</feature>
<dbReference type="Pfam" id="PF19300">
    <property type="entry name" value="BPD_transp_1_N"/>
    <property type="match status" value="1"/>
</dbReference>
<name>A0A1X4NNF5_9RHOB</name>
<dbReference type="PANTHER" id="PTHR43163">
    <property type="entry name" value="DIPEPTIDE TRANSPORT SYSTEM PERMEASE PROTEIN DPPB-RELATED"/>
    <property type="match status" value="1"/>
</dbReference>
<feature type="transmembrane region" description="Helical" evidence="7">
    <location>
        <begin position="161"/>
        <end position="189"/>
    </location>
</feature>
<evidence type="ECO:0000256" key="3">
    <source>
        <dbReference type="ARBA" id="ARBA00022475"/>
    </source>
</evidence>
<dbReference type="InterPro" id="IPR000515">
    <property type="entry name" value="MetI-like"/>
</dbReference>
<accession>A0A1X4NNF5</accession>
<proteinExistence type="inferred from homology"/>
<dbReference type="GO" id="GO:0005886">
    <property type="term" value="C:plasma membrane"/>
    <property type="evidence" value="ECO:0007669"/>
    <property type="project" value="UniProtKB-SubCell"/>
</dbReference>
<dbReference type="CDD" id="cd06261">
    <property type="entry name" value="TM_PBP2"/>
    <property type="match status" value="1"/>
</dbReference>
<keyword evidence="2 7" id="KW-0813">Transport</keyword>
<dbReference type="InterPro" id="IPR045621">
    <property type="entry name" value="BPD_transp_1_N"/>
</dbReference>
<evidence type="ECO:0000259" key="8">
    <source>
        <dbReference type="PROSITE" id="PS50928"/>
    </source>
</evidence>
<evidence type="ECO:0000256" key="7">
    <source>
        <dbReference type="RuleBase" id="RU363032"/>
    </source>
</evidence>
<dbReference type="PANTHER" id="PTHR43163:SF6">
    <property type="entry name" value="DIPEPTIDE TRANSPORT SYSTEM PERMEASE PROTEIN DPPB-RELATED"/>
    <property type="match status" value="1"/>
</dbReference>
<protein>
    <submittedName>
        <fullName evidence="9">ABC transporter substrate-binding protein</fullName>
    </submittedName>
</protein>
<dbReference type="Pfam" id="PF00528">
    <property type="entry name" value="BPD_transp_1"/>
    <property type="match status" value="1"/>
</dbReference>
<evidence type="ECO:0000313" key="9">
    <source>
        <dbReference type="EMBL" id="OSQ51997.1"/>
    </source>
</evidence>
<evidence type="ECO:0000313" key="10">
    <source>
        <dbReference type="Proteomes" id="UP000193926"/>
    </source>
</evidence>
<dbReference type="SUPFAM" id="SSF161098">
    <property type="entry name" value="MetI-like"/>
    <property type="match status" value="1"/>
</dbReference>
<keyword evidence="10" id="KW-1185">Reference proteome</keyword>
<dbReference type="OrthoDB" id="9807402at2"/>
<gene>
    <name evidence="9" type="ORF">MGEO_05525</name>
</gene>
<dbReference type="InterPro" id="IPR035906">
    <property type="entry name" value="MetI-like_sf"/>
</dbReference>
<dbReference type="Gene3D" id="1.10.3720.10">
    <property type="entry name" value="MetI-like"/>
    <property type="match status" value="1"/>
</dbReference>
<feature type="transmembrane region" description="Helical" evidence="7">
    <location>
        <begin position="270"/>
        <end position="292"/>
    </location>
</feature>
<keyword evidence="5 7" id="KW-1133">Transmembrane helix</keyword>
<feature type="transmembrane region" description="Helical" evidence="7">
    <location>
        <begin position="209"/>
        <end position="227"/>
    </location>
</feature>
<evidence type="ECO:0000256" key="5">
    <source>
        <dbReference type="ARBA" id="ARBA00022989"/>
    </source>
</evidence>
<dbReference type="RefSeq" id="WP_085635725.1">
    <property type="nucleotide sequence ID" value="NZ_JFKC01000003.1"/>
</dbReference>
<feature type="transmembrane region" description="Helical" evidence="7">
    <location>
        <begin position="312"/>
        <end position="338"/>
    </location>
</feature>
<organism evidence="9 10">
    <name type="scientific">Marivita geojedonensis</name>
    <dbReference type="NCBI Taxonomy" id="1123756"/>
    <lineage>
        <taxon>Bacteria</taxon>
        <taxon>Pseudomonadati</taxon>
        <taxon>Pseudomonadota</taxon>
        <taxon>Alphaproteobacteria</taxon>
        <taxon>Rhodobacterales</taxon>
        <taxon>Roseobacteraceae</taxon>
        <taxon>Marivita</taxon>
    </lineage>
</organism>
<feature type="domain" description="ABC transmembrane type-1" evidence="8">
    <location>
        <begin position="122"/>
        <end position="331"/>
    </location>
</feature>
<evidence type="ECO:0000256" key="4">
    <source>
        <dbReference type="ARBA" id="ARBA00022692"/>
    </source>
</evidence>
<dbReference type="AlphaFoldDB" id="A0A1X4NNF5"/>
<dbReference type="EMBL" id="JFKC01000003">
    <property type="protein sequence ID" value="OSQ51997.1"/>
    <property type="molecule type" value="Genomic_DNA"/>
</dbReference>
<dbReference type="GO" id="GO:0055085">
    <property type="term" value="P:transmembrane transport"/>
    <property type="evidence" value="ECO:0007669"/>
    <property type="project" value="InterPro"/>
</dbReference>
<dbReference type="Proteomes" id="UP000193926">
    <property type="component" value="Unassembled WGS sequence"/>
</dbReference>
<evidence type="ECO:0000256" key="1">
    <source>
        <dbReference type="ARBA" id="ARBA00004651"/>
    </source>
</evidence>
<sequence length="345" mass="38933">MLTFAVRRLVLAVPTLLFISFVIFMLLQLAPGDPMAQVPLTVPPEVKQKMREALGVGEPPLVQYWKWLVQVFWLEPKVFIDWLTNSSTLLGWLPDTQLYQGELRVISWQTRSPVMDIVIQRIPQTLWVVGMAYVVGILIALPIGIYSAYRQYSVFDQSGTFITMIGFSIPPFFTGPLLIVIFSVQLGWFPSIYDTTHVVNDWASFKYQLQQMILPVMVLALQTTAQISRYMRASMLDNLNQDYVRTARAKGLSEAVVVTVHVLRNSMIPVITVIALNVPSIFGGAIITENVFKVNGIGQLLITALFANDLPMVMTLTFIFAVLIVLFNLIADILYGLLDPRIRYD</sequence>
<comment type="caution">
    <text evidence="9">The sequence shown here is derived from an EMBL/GenBank/DDBJ whole genome shotgun (WGS) entry which is preliminary data.</text>
</comment>
<dbReference type="PROSITE" id="PS50928">
    <property type="entry name" value="ABC_TM1"/>
    <property type="match status" value="1"/>
</dbReference>
<dbReference type="STRING" id="1123756.MGEO_05525"/>
<keyword evidence="4 7" id="KW-0812">Transmembrane</keyword>
<keyword evidence="6 7" id="KW-0472">Membrane</keyword>
<keyword evidence="3" id="KW-1003">Cell membrane</keyword>